<evidence type="ECO:0000313" key="2">
    <source>
        <dbReference type="Proteomes" id="UP001140453"/>
    </source>
</evidence>
<gene>
    <name evidence="1" type="ORF">N0V93_002275</name>
</gene>
<sequence length="66" mass="7338">MAHYGARTTVTNVATCYFQAIRKVPVESSETMADVEPFAGRVPKEREFHEGVQASLTFRTSIYAAL</sequence>
<protein>
    <submittedName>
        <fullName evidence="1">Uncharacterized protein</fullName>
    </submittedName>
</protein>
<proteinExistence type="predicted"/>
<comment type="caution">
    <text evidence="1">The sequence shown here is derived from an EMBL/GenBank/DDBJ whole genome shotgun (WGS) entry which is preliminary data.</text>
</comment>
<reference evidence="1" key="1">
    <citation type="submission" date="2022-10" db="EMBL/GenBank/DDBJ databases">
        <title>Tapping the CABI collections for fungal endophytes: first genome assemblies for Collariella, Neodidymelliopsis, Ascochyta clinopodiicola, Didymella pomorum, Didymosphaeria variabile, Neocosmospora piperis and Neocucurbitaria cava.</title>
        <authorList>
            <person name="Hill R."/>
        </authorList>
    </citation>
    <scope>NUCLEOTIDE SEQUENCE</scope>
    <source>
        <strain evidence="1">IMI 355082</strain>
    </source>
</reference>
<dbReference type="AlphaFoldDB" id="A0A9W8YWC3"/>
<organism evidence="1 2">
    <name type="scientific">Gnomoniopsis smithogilvyi</name>
    <dbReference type="NCBI Taxonomy" id="1191159"/>
    <lineage>
        <taxon>Eukaryota</taxon>
        <taxon>Fungi</taxon>
        <taxon>Dikarya</taxon>
        <taxon>Ascomycota</taxon>
        <taxon>Pezizomycotina</taxon>
        <taxon>Sordariomycetes</taxon>
        <taxon>Sordariomycetidae</taxon>
        <taxon>Diaporthales</taxon>
        <taxon>Gnomoniaceae</taxon>
        <taxon>Gnomoniopsis</taxon>
    </lineage>
</organism>
<keyword evidence="2" id="KW-1185">Reference proteome</keyword>
<name>A0A9W8YWC3_9PEZI</name>
<dbReference type="Proteomes" id="UP001140453">
    <property type="component" value="Unassembled WGS sequence"/>
</dbReference>
<evidence type="ECO:0000313" key="1">
    <source>
        <dbReference type="EMBL" id="KAJ4393068.1"/>
    </source>
</evidence>
<accession>A0A9W8YWC3</accession>
<dbReference type="EMBL" id="JAPEVB010000002">
    <property type="protein sequence ID" value="KAJ4393068.1"/>
    <property type="molecule type" value="Genomic_DNA"/>
</dbReference>